<proteinExistence type="inferred from homology"/>
<keyword evidence="2" id="KW-0004">4Fe-4S</keyword>
<dbReference type="Gene3D" id="3.10.20.600">
    <property type="match status" value="1"/>
</dbReference>
<organism evidence="7">
    <name type="scientific">plant metagenome</name>
    <dbReference type="NCBI Taxonomy" id="1297885"/>
    <lineage>
        <taxon>unclassified sequences</taxon>
        <taxon>metagenomes</taxon>
        <taxon>organismal metagenomes</taxon>
    </lineage>
</organism>
<dbReference type="Gene3D" id="3.40.50.11540">
    <property type="entry name" value="NADH-ubiquinone oxidoreductase 51kDa subunit"/>
    <property type="match status" value="1"/>
</dbReference>
<gene>
    <name evidence="7" type="ORF">BER1_3532</name>
</gene>
<keyword evidence="4" id="KW-0408">Iron</keyword>
<evidence type="ECO:0000256" key="4">
    <source>
        <dbReference type="ARBA" id="ARBA00023004"/>
    </source>
</evidence>
<dbReference type="InterPro" id="IPR037207">
    <property type="entry name" value="Nuop51_4Fe4S-bd_sf"/>
</dbReference>
<comment type="similarity">
    <text evidence="1">Belongs to the complex I 51 kDa subunit family.</text>
</comment>
<dbReference type="EMBL" id="CAADIE010000031">
    <property type="protein sequence ID" value="VFR47303.1"/>
    <property type="molecule type" value="Genomic_DNA"/>
</dbReference>
<evidence type="ECO:0000256" key="5">
    <source>
        <dbReference type="ARBA" id="ARBA00023014"/>
    </source>
</evidence>
<evidence type="ECO:0000256" key="1">
    <source>
        <dbReference type="ARBA" id="ARBA00007523"/>
    </source>
</evidence>
<dbReference type="GO" id="GO:0016491">
    <property type="term" value="F:oxidoreductase activity"/>
    <property type="evidence" value="ECO:0007669"/>
    <property type="project" value="UniProtKB-KW"/>
</dbReference>
<dbReference type="SUPFAM" id="SSF142019">
    <property type="entry name" value="Nqo1 FMN-binding domain-like"/>
    <property type="match status" value="1"/>
</dbReference>
<protein>
    <submittedName>
        <fullName evidence="7">NADH-ubiquinone oxidoreductase chain F</fullName>
        <ecNumber evidence="7">1.6.5.3</ecNumber>
    </submittedName>
</protein>
<dbReference type="Pfam" id="PF10589">
    <property type="entry name" value="NADH_4Fe-4S"/>
    <property type="match status" value="1"/>
</dbReference>
<dbReference type="GO" id="GO:0046872">
    <property type="term" value="F:metal ion binding"/>
    <property type="evidence" value="ECO:0007669"/>
    <property type="project" value="UniProtKB-KW"/>
</dbReference>
<dbReference type="InterPro" id="IPR011538">
    <property type="entry name" value="Nuo51_FMN-bd"/>
</dbReference>
<feature type="domain" description="NADH-ubiquinone oxidoreductase 51kDa subunit iron-sulphur binding" evidence="6">
    <location>
        <begin position="329"/>
        <end position="374"/>
    </location>
</feature>
<dbReference type="InterPro" id="IPR019575">
    <property type="entry name" value="Nuop51_4Fe4S-bd"/>
</dbReference>
<sequence>MTPSPRVLTAEAAQVGADLDGWLRAGGGQGLARAISAPDRIIPILEEAGLRGLGGAGFPTHRKWRAVAGQPPLAGQGKWIICNGNEDEPGTFKDRYLLSNTPHQVIEGALIGALAVGANQIALYVNPGEPVSLRVVREAVQAWQGHPLLASVGQAMGAPLQLHVTPGSGLYVGGEETAAVASVMGGFPFPSLKPPFPAEQGVHGAPTLVNNIETFAHVPHILRHGAAWYQALGRGAAAGTKLYSLSGDVMRPGLHELPMGTSLRELIFQHGGGMLAGRAFKAVFTGGPSNTLLTAGDLDVALDFDSVRERGSRLGTGAMIVVGEGTSVLRKTAEYVAFFANNSCGQCSSCKIGTRQISRILERIDGGAGRRTDLQALENLARLLPGSGRCGLVDGAATVLASSLSTFRQEYERALDA</sequence>
<dbReference type="InterPro" id="IPR019554">
    <property type="entry name" value="Soluble_ligand-bd"/>
</dbReference>
<keyword evidence="5" id="KW-0411">Iron-sulfur</keyword>
<dbReference type="GO" id="GO:0051539">
    <property type="term" value="F:4 iron, 4 sulfur cluster binding"/>
    <property type="evidence" value="ECO:0007669"/>
    <property type="project" value="UniProtKB-KW"/>
</dbReference>
<keyword evidence="7" id="KW-0830">Ubiquinone</keyword>
<dbReference type="Gene3D" id="1.20.1440.230">
    <property type="entry name" value="NADH-ubiquinone oxidoreductase 51kDa subunit, iron-sulphur binding domain"/>
    <property type="match status" value="1"/>
</dbReference>
<dbReference type="PANTHER" id="PTHR43578:SF3">
    <property type="entry name" value="NADH-QUINONE OXIDOREDUCTASE SUBUNIT F"/>
    <property type="match status" value="1"/>
</dbReference>
<name>A0A484RB33_9ZZZZ</name>
<evidence type="ECO:0000259" key="6">
    <source>
        <dbReference type="SMART" id="SM00928"/>
    </source>
</evidence>
<evidence type="ECO:0000256" key="2">
    <source>
        <dbReference type="ARBA" id="ARBA00022485"/>
    </source>
</evidence>
<dbReference type="Pfam" id="PF10531">
    <property type="entry name" value="SLBB"/>
    <property type="match status" value="1"/>
</dbReference>
<reference evidence="7" key="1">
    <citation type="submission" date="2019-03" db="EMBL/GenBank/DDBJ databases">
        <authorList>
            <person name="Danneels B."/>
        </authorList>
    </citation>
    <scope>NUCLEOTIDE SEQUENCE</scope>
</reference>
<dbReference type="InterPro" id="IPR037225">
    <property type="entry name" value="Nuo51_FMN-bd_sf"/>
</dbReference>
<evidence type="ECO:0000256" key="3">
    <source>
        <dbReference type="ARBA" id="ARBA00022723"/>
    </source>
</evidence>
<accession>A0A484RB33</accession>
<keyword evidence="3" id="KW-0479">Metal-binding</keyword>
<dbReference type="Pfam" id="PF01512">
    <property type="entry name" value="Complex1_51K"/>
    <property type="match status" value="1"/>
</dbReference>
<dbReference type="SUPFAM" id="SSF140490">
    <property type="entry name" value="Nqo1C-terminal domain-like"/>
    <property type="match status" value="1"/>
</dbReference>
<dbReference type="EC" id="1.6.5.3" evidence="7"/>
<dbReference type="PANTHER" id="PTHR43578">
    <property type="entry name" value="NADH-QUINONE OXIDOREDUCTASE SUBUNIT F"/>
    <property type="match status" value="1"/>
</dbReference>
<dbReference type="SUPFAM" id="SSF142984">
    <property type="entry name" value="Nqo1 middle domain-like"/>
    <property type="match status" value="1"/>
</dbReference>
<dbReference type="SMART" id="SM00928">
    <property type="entry name" value="NADH_4Fe-4S"/>
    <property type="match status" value="1"/>
</dbReference>
<dbReference type="AlphaFoldDB" id="A0A484RB33"/>
<keyword evidence="7" id="KW-0560">Oxidoreductase</keyword>
<evidence type="ECO:0000313" key="7">
    <source>
        <dbReference type="EMBL" id="VFR47303.1"/>
    </source>
</evidence>